<dbReference type="InterPro" id="IPR003607">
    <property type="entry name" value="HD/PDEase_dom"/>
</dbReference>
<evidence type="ECO:0000259" key="1">
    <source>
        <dbReference type="Pfam" id="PF01966"/>
    </source>
</evidence>
<dbReference type="EMBL" id="JAVRRR010000004">
    <property type="protein sequence ID" value="KAK5148518.1"/>
    <property type="molecule type" value="Genomic_DNA"/>
</dbReference>
<sequence>MSSTSLPTRTLAGIAVPDTPLITAAIALIRQYLSDMAYNHSMRSWLFGFAIADKLPHLQDRDRELHALAAILHDLGWDPTGTFISPDKRFEIDGANAARTFIEQEVVRRSSRGGGGVQQDWDKHRLQLLWDAIALHTTPSIAVHKEMEVGATGFGIGAEFRGRGIIPNTMTQQEWDAIVAEFPRQGFRDGVKAIMCGLCKTKPETTYDNFVGDFGDKFVEGYSTKGHRPSEMILATVD</sequence>
<gene>
    <name evidence="2" type="ORF">LTR32_000172</name>
</gene>
<dbReference type="Pfam" id="PF01966">
    <property type="entry name" value="HD"/>
    <property type="match status" value="1"/>
</dbReference>
<proteinExistence type="predicted"/>
<keyword evidence="3" id="KW-1185">Reference proteome</keyword>
<dbReference type="CDD" id="cd00077">
    <property type="entry name" value="HDc"/>
    <property type="match status" value="1"/>
</dbReference>
<comment type="caution">
    <text evidence="2">The sequence shown here is derived from an EMBL/GenBank/DDBJ whole genome shotgun (WGS) entry which is preliminary data.</text>
</comment>
<dbReference type="PANTHER" id="PTHR35569:SF1">
    <property type="entry name" value="CYANAMIDE HYDRATASE DDI2-RELATED"/>
    <property type="match status" value="1"/>
</dbReference>
<organism evidence="2 3">
    <name type="scientific">Rachicladosporium monterosium</name>
    <dbReference type="NCBI Taxonomy" id="1507873"/>
    <lineage>
        <taxon>Eukaryota</taxon>
        <taxon>Fungi</taxon>
        <taxon>Dikarya</taxon>
        <taxon>Ascomycota</taxon>
        <taxon>Pezizomycotina</taxon>
        <taxon>Dothideomycetes</taxon>
        <taxon>Dothideomycetidae</taxon>
        <taxon>Cladosporiales</taxon>
        <taxon>Cladosporiaceae</taxon>
        <taxon>Rachicladosporium</taxon>
    </lineage>
</organism>
<dbReference type="PANTHER" id="PTHR35569">
    <property type="entry name" value="CYANAMIDE HYDRATASE DDI2-RELATED"/>
    <property type="match status" value="1"/>
</dbReference>
<evidence type="ECO:0000313" key="3">
    <source>
        <dbReference type="Proteomes" id="UP001308179"/>
    </source>
</evidence>
<dbReference type="Proteomes" id="UP001308179">
    <property type="component" value="Unassembled WGS sequence"/>
</dbReference>
<dbReference type="Gene3D" id="1.10.3210.10">
    <property type="entry name" value="Hypothetical protein af1432"/>
    <property type="match status" value="1"/>
</dbReference>
<name>A0ABR0LGU9_9PEZI</name>
<dbReference type="InterPro" id="IPR006674">
    <property type="entry name" value="HD_domain"/>
</dbReference>
<dbReference type="SUPFAM" id="SSF109604">
    <property type="entry name" value="HD-domain/PDEase-like"/>
    <property type="match status" value="1"/>
</dbReference>
<accession>A0ABR0LGU9</accession>
<feature type="domain" description="HD" evidence="1">
    <location>
        <begin position="38"/>
        <end position="139"/>
    </location>
</feature>
<reference evidence="2 3" key="1">
    <citation type="submission" date="2023-08" db="EMBL/GenBank/DDBJ databases">
        <title>Black Yeasts Isolated from many extreme environments.</title>
        <authorList>
            <person name="Coleine C."/>
            <person name="Stajich J.E."/>
            <person name="Selbmann L."/>
        </authorList>
    </citation>
    <scope>NUCLEOTIDE SEQUENCE [LARGE SCALE GENOMIC DNA]</scope>
    <source>
        <strain evidence="2 3">CCFEE 5386</strain>
    </source>
</reference>
<evidence type="ECO:0000313" key="2">
    <source>
        <dbReference type="EMBL" id="KAK5148518.1"/>
    </source>
</evidence>
<protein>
    <recommendedName>
        <fullName evidence="1">HD domain-containing protein</fullName>
    </recommendedName>
</protein>